<comment type="caution">
    <text evidence="2">The sequence shown here is derived from an EMBL/GenBank/DDBJ whole genome shotgun (WGS) entry which is preliminary data.</text>
</comment>
<gene>
    <name evidence="2" type="ORF">FZC84_01905</name>
</gene>
<dbReference type="CDD" id="cd04301">
    <property type="entry name" value="NAT_SF"/>
    <property type="match status" value="1"/>
</dbReference>
<dbReference type="InterPro" id="IPR016181">
    <property type="entry name" value="Acyl_CoA_acyltransferase"/>
</dbReference>
<dbReference type="SUPFAM" id="SSF55729">
    <property type="entry name" value="Acyl-CoA N-acyltransferases (Nat)"/>
    <property type="match status" value="1"/>
</dbReference>
<sequence>MNIHFKKLTDTTIEIADAISRWENDPALIPLIRPSQSKSELESKEIVTVDQLHKRLEHHSTYLIYLDEKLIGDMNFMIDPSHLYKKEAGTAWIGITIGEAEGRGKGIGYQAMRFLESEIKKKDFKRIELGVFEYNIQAKKLYQKLGYREIGQIENFTYWQGRMWKDIRMEKYL</sequence>
<reference evidence="2 3" key="1">
    <citation type="submission" date="2019-08" db="EMBL/GenBank/DDBJ databases">
        <title>Bacillus genomes from the desert of Cuatro Cienegas, Coahuila.</title>
        <authorList>
            <person name="Olmedo-Alvarez G."/>
        </authorList>
    </citation>
    <scope>NUCLEOTIDE SEQUENCE [LARGE SCALE GENOMIC DNA]</scope>
    <source>
        <strain evidence="2 3">CH128b_4D</strain>
    </source>
</reference>
<dbReference type="Pfam" id="PF00583">
    <property type="entry name" value="Acetyltransf_1"/>
    <property type="match status" value="1"/>
</dbReference>
<accession>A0A5D4MHW6</accession>
<evidence type="ECO:0000313" key="2">
    <source>
        <dbReference type="EMBL" id="TYS01430.1"/>
    </source>
</evidence>
<dbReference type="GO" id="GO:0016747">
    <property type="term" value="F:acyltransferase activity, transferring groups other than amino-acyl groups"/>
    <property type="evidence" value="ECO:0007669"/>
    <property type="project" value="InterPro"/>
</dbReference>
<dbReference type="EMBL" id="VTEG01000001">
    <property type="protein sequence ID" value="TYS01430.1"/>
    <property type="molecule type" value="Genomic_DNA"/>
</dbReference>
<protein>
    <submittedName>
        <fullName evidence="2">GNAT family N-acetyltransferase</fullName>
    </submittedName>
</protein>
<dbReference type="PROSITE" id="PS51186">
    <property type="entry name" value="GNAT"/>
    <property type="match status" value="1"/>
</dbReference>
<dbReference type="InterPro" id="IPR000182">
    <property type="entry name" value="GNAT_dom"/>
</dbReference>
<dbReference type="RefSeq" id="WP_148952761.1">
    <property type="nucleotide sequence ID" value="NZ_VTEG01000001.1"/>
</dbReference>
<dbReference type="PANTHER" id="PTHR43415">
    <property type="entry name" value="SPERMIDINE N(1)-ACETYLTRANSFERASE"/>
    <property type="match status" value="1"/>
</dbReference>
<dbReference type="Proteomes" id="UP000325182">
    <property type="component" value="Unassembled WGS sequence"/>
</dbReference>
<dbReference type="AlphaFoldDB" id="A0A5D4MHW6"/>
<organism evidence="2 3">
    <name type="scientific">Rossellomorea vietnamensis</name>
    <dbReference type="NCBI Taxonomy" id="218284"/>
    <lineage>
        <taxon>Bacteria</taxon>
        <taxon>Bacillati</taxon>
        <taxon>Bacillota</taxon>
        <taxon>Bacilli</taxon>
        <taxon>Bacillales</taxon>
        <taxon>Bacillaceae</taxon>
        <taxon>Rossellomorea</taxon>
    </lineage>
</organism>
<dbReference type="PANTHER" id="PTHR43415:SF3">
    <property type="entry name" value="GNAT-FAMILY ACETYLTRANSFERASE"/>
    <property type="match status" value="1"/>
</dbReference>
<evidence type="ECO:0000259" key="1">
    <source>
        <dbReference type="PROSITE" id="PS51186"/>
    </source>
</evidence>
<feature type="domain" description="N-acetyltransferase" evidence="1">
    <location>
        <begin position="13"/>
        <end position="173"/>
    </location>
</feature>
<dbReference type="Gene3D" id="3.40.630.30">
    <property type="match status" value="1"/>
</dbReference>
<evidence type="ECO:0000313" key="3">
    <source>
        <dbReference type="Proteomes" id="UP000325182"/>
    </source>
</evidence>
<keyword evidence="2" id="KW-0808">Transferase</keyword>
<name>A0A5D4MHW6_9BACI</name>
<proteinExistence type="predicted"/>